<sequence>MKCVSILLIISLGLLALANANSVKCPRACTREYKPRCAVWQRGIVRPIRSVCTFANQCVLDNQICRTNQNWVVTDENRKCRRNTPDCNDLLKD</sequence>
<keyword evidence="3" id="KW-1185">Reference proteome</keyword>
<dbReference type="RefSeq" id="XP_016976341.2">
    <property type="nucleotide sequence ID" value="XM_017120852.2"/>
</dbReference>
<evidence type="ECO:0000256" key="1">
    <source>
        <dbReference type="SAM" id="SignalP"/>
    </source>
</evidence>
<dbReference type="Proteomes" id="UP001652680">
    <property type="component" value="Unassembled WGS sequence"/>
</dbReference>
<feature type="signal peptide" evidence="1">
    <location>
        <begin position="1"/>
        <end position="20"/>
    </location>
</feature>
<proteinExistence type="predicted"/>
<evidence type="ECO:0000313" key="2">
    <source>
        <dbReference type="EnsemblMetazoa" id="XP_016976341.2"/>
    </source>
</evidence>
<name>A0ABM5H8H9_DRORH</name>
<feature type="chain" id="PRO_5047237337" description="Vasotab-like" evidence="1">
    <location>
        <begin position="21"/>
        <end position="93"/>
    </location>
</feature>
<evidence type="ECO:0000313" key="3">
    <source>
        <dbReference type="Proteomes" id="UP001652680"/>
    </source>
</evidence>
<keyword evidence="1" id="KW-0732">Signal</keyword>
<accession>A0ABM5H8H9</accession>
<reference evidence="2" key="2">
    <citation type="submission" date="2025-05" db="UniProtKB">
        <authorList>
            <consortium name="EnsemblMetazoa"/>
        </authorList>
    </citation>
    <scope>IDENTIFICATION</scope>
</reference>
<dbReference type="Gene3D" id="3.30.60.30">
    <property type="match status" value="1"/>
</dbReference>
<dbReference type="GeneID" id="108042528"/>
<reference evidence="3" key="1">
    <citation type="journal article" date="2021" name="Elife">
        <title>Highly contiguous assemblies of 101 drosophilid genomes.</title>
        <authorList>
            <person name="Kim B.Y."/>
            <person name="Wang J.R."/>
            <person name="Miller D.E."/>
            <person name="Barmina O."/>
            <person name="Delaney E."/>
            <person name="Thompson A."/>
            <person name="Comeault A.A."/>
            <person name="Peede D."/>
            <person name="D'Agostino E.R."/>
            <person name="Pelaez J."/>
            <person name="Aguilar J.M."/>
            <person name="Haji D."/>
            <person name="Matsunaga T."/>
            <person name="Armstrong E.E."/>
            <person name="Zych M."/>
            <person name="Ogawa Y."/>
            <person name="Stamenkovic-Radak M."/>
            <person name="Jelic M."/>
            <person name="Veselinovic M.S."/>
            <person name="Tanaskovic M."/>
            <person name="Eric P."/>
            <person name="Gao J.J."/>
            <person name="Katoh T.K."/>
            <person name="Toda M.J."/>
            <person name="Watabe H."/>
            <person name="Watada M."/>
            <person name="Davis J.S."/>
            <person name="Moyle L.C."/>
            <person name="Manoli G."/>
            <person name="Bertolini E."/>
            <person name="Kostal V."/>
            <person name="Hawley R.S."/>
            <person name="Takahashi A."/>
            <person name="Jones C.D."/>
            <person name="Price D.K."/>
            <person name="Whiteman N."/>
            <person name="Kopp A."/>
            <person name="Matute D.R."/>
            <person name="Petrov D.A."/>
        </authorList>
    </citation>
    <scope>NUCLEOTIDE SEQUENCE [LARGE SCALE GENOMIC DNA]</scope>
</reference>
<protein>
    <recommendedName>
        <fullName evidence="4">Vasotab-like</fullName>
    </recommendedName>
</protein>
<evidence type="ECO:0008006" key="4">
    <source>
        <dbReference type="Google" id="ProtNLM"/>
    </source>
</evidence>
<organism evidence="2 3">
    <name type="scientific">Drosophila rhopaloa</name>
    <name type="common">Fruit fly</name>
    <dbReference type="NCBI Taxonomy" id="1041015"/>
    <lineage>
        <taxon>Eukaryota</taxon>
        <taxon>Metazoa</taxon>
        <taxon>Ecdysozoa</taxon>
        <taxon>Arthropoda</taxon>
        <taxon>Hexapoda</taxon>
        <taxon>Insecta</taxon>
        <taxon>Pterygota</taxon>
        <taxon>Neoptera</taxon>
        <taxon>Endopterygota</taxon>
        <taxon>Diptera</taxon>
        <taxon>Brachycera</taxon>
        <taxon>Muscomorpha</taxon>
        <taxon>Ephydroidea</taxon>
        <taxon>Drosophilidae</taxon>
        <taxon>Drosophila</taxon>
        <taxon>Sophophora</taxon>
    </lineage>
</organism>
<dbReference type="EnsemblMetazoa" id="XM_017120852.2">
    <property type="protein sequence ID" value="XP_016976341.2"/>
    <property type="gene ID" value="LOC108042528"/>
</dbReference>